<feature type="transmembrane region" description="Helical" evidence="1">
    <location>
        <begin position="20"/>
        <end position="40"/>
    </location>
</feature>
<keyword evidence="1" id="KW-0472">Membrane</keyword>
<feature type="transmembrane region" description="Helical" evidence="1">
    <location>
        <begin position="93"/>
        <end position="113"/>
    </location>
</feature>
<dbReference type="PANTHER" id="PTHR40465">
    <property type="entry name" value="CHROMOSOME 1, WHOLE GENOME SHOTGUN SEQUENCE"/>
    <property type="match status" value="1"/>
</dbReference>
<dbReference type="Proteomes" id="UP000724874">
    <property type="component" value="Unassembled WGS sequence"/>
</dbReference>
<protein>
    <recommendedName>
        <fullName evidence="2">DUF6534 domain-containing protein</fullName>
    </recommendedName>
</protein>
<dbReference type="Pfam" id="PF20152">
    <property type="entry name" value="DUF6534"/>
    <property type="match status" value="1"/>
</dbReference>
<gene>
    <name evidence="3" type="ORF">CPB84DRAFT_1846215</name>
</gene>
<feature type="transmembrane region" description="Helical" evidence="1">
    <location>
        <begin position="219"/>
        <end position="243"/>
    </location>
</feature>
<feature type="domain" description="DUF6534" evidence="2">
    <location>
        <begin position="171"/>
        <end position="272"/>
    </location>
</feature>
<feature type="transmembrane region" description="Helical" evidence="1">
    <location>
        <begin position="52"/>
        <end position="73"/>
    </location>
</feature>
<dbReference type="InterPro" id="IPR045339">
    <property type="entry name" value="DUF6534"/>
</dbReference>
<feature type="transmembrane region" description="Helical" evidence="1">
    <location>
        <begin position="164"/>
        <end position="187"/>
    </location>
</feature>
<dbReference type="PANTHER" id="PTHR40465:SF1">
    <property type="entry name" value="DUF6534 DOMAIN-CONTAINING PROTEIN"/>
    <property type="match status" value="1"/>
</dbReference>
<organism evidence="3 4">
    <name type="scientific">Gymnopilus junonius</name>
    <name type="common">Spectacular rustgill mushroom</name>
    <name type="synonym">Gymnopilus spectabilis subsp. junonius</name>
    <dbReference type="NCBI Taxonomy" id="109634"/>
    <lineage>
        <taxon>Eukaryota</taxon>
        <taxon>Fungi</taxon>
        <taxon>Dikarya</taxon>
        <taxon>Basidiomycota</taxon>
        <taxon>Agaricomycotina</taxon>
        <taxon>Agaricomycetes</taxon>
        <taxon>Agaricomycetidae</taxon>
        <taxon>Agaricales</taxon>
        <taxon>Agaricineae</taxon>
        <taxon>Hymenogastraceae</taxon>
        <taxon>Gymnopilus</taxon>
    </lineage>
</organism>
<accession>A0A9P5NQ30</accession>
<proteinExistence type="predicted"/>
<evidence type="ECO:0000259" key="2">
    <source>
        <dbReference type="Pfam" id="PF20152"/>
    </source>
</evidence>
<evidence type="ECO:0000313" key="4">
    <source>
        <dbReference type="Proteomes" id="UP000724874"/>
    </source>
</evidence>
<keyword evidence="4" id="KW-1185">Reference proteome</keyword>
<comment type="caution">
    <text evidence="3">The sequence shown here is derived from an EMBL/GenBank/DDBJ whole genome shotgun (WGS) entry which is preliminary data.</text>
</comment>
<evidence type="ECO:0000313" key="3">
    <source>
        <dbReference type="EMBL" id="KAF8902563.1"/>
    </source>
</evidence>
<reference evidence="3" key="1">
    <citation type="submission" date="2020-11" db="EMBL/GenBank/DDBJ databases">
        <authorList>
            <consortium name="DOE Joint Genome Institute"/>
            <person name="Ahrendt S."/>
            <person name="Riley R."/>
            <person name="Andreopoulos W."/>
            <person name="LaButti K."/>
            <person name="Pangilinan J."/>
            <person name="Ruiz-duenas F.J."/>
            <person name="Barrasa J.M."/>
            <person name="Sanchez-Garcia M."/>
            <person name="Camarero S."/>
            <person name="Miyauchi S."/>
            <person name="Serrano A."/>
            <person name="Linde D."/>
            <person name="Babiker R."/>
            <person name="Drula E."/>
            <person name="Ayuso-Fernandez I."/>
            <person name="Pacheco R."/>
            <person name="Padilla G."/>
            <person name="Ferreira P."/>
            <person name="Barriuso J."/>
            <person name="Kellner H."/>
            <person name="Castanera R."/>
            <person name="Alfaro M."/>
            <person name="Ramirez L."/>
            <person name="Pisabarro A.G."/>
            <person name="Kuo A."/>
            <person name="Tritt A."/>
            <person name="Lipzen A."/>
            <person name="He G."/>
            <person name="Yan M."/>
            <person name="Ng V."/>
            <person name="Cullen D."/>
            <person name="Martin F."/>
            <person name="Rosso M.-N."/>
            <person name="Henrissat B."/>
            <person name="Hibbett D."/>
            <person name="Martinez A.T."/>
            <person name="Grigoriev I.V."/>
        </authorList>
    </citation>
    <scope>NUCLEOTIDE SEQUENCE</scope>
    <source>
        <strain evidence="3">AH 44721</strain>
    </source>
</reference>
<keyword evidence="1" id="KW-0812">Transmembrane</keyword>
<dbReference type="OrthoDB" id="3223377at2759"/>
<evidence type="ECO:0000256" key="1">
    <source>
        <dbReference type="SAM" id="Phobius"/>
    </source>
</evidence>
<name>A0A9P5NQ30_GYMJU</name>
<keyword evidence="1" id="KW-1133">Transmembrane helix</keyword>
<feature type="transmembrane region" description="Helical" evidence="1">
    <location>
        <begin position="125"/>
        <end position="144"/>
    </location>
</feature>
<dbReference type="AlphaFoldDB" id="A0A9P5NQ30"/>
<sequence>MSALPPIPPDIGRIAGPLLIGYLLNWGLEGVLSMQVYMYYLAFPQDPLSNKLLAYGIFIFETVQTILLTQTAFRSFAAGFGNLGALDRIGLIWFYRSYHEWNCCFCRSIFYAYRIRILSQTKTASIIIIVLAFVQLGGAIATGVESKKAVFTSKFLRRTSLITTGIWNGGSALCDIIIAGCMTYYVCPSPAGSKNTTNLFKLWRRGTGMKHTQRLIRRLIRLIVETGSLTAAIALLNFILALLPGQPTYYQTTAGVLGKMYSNAMMVVFNSRLKLSYETSTVHEMSLSYRRNPLASDEEYQMERSAVQESTLVPTIQSNS</sequence>
<dbReference type="EMBL" id="JADNYJ010000035">
    <property type="protein sequence ID" value="KAF8902563.1"/>
    <property type="molecule type" value="Genomic_DNA"/>
</dbReference>